<evidence type="ECO:0000313" key="3">
    <source>
        <dbReference type="EMBL" id="TWU19339.1"/>
    </source>
</evidence>
<feature type="transmembrane region" description="Helical" evidence="2">
    <location>
        <begin position="89"/>
        <end position="110"/>
    </location>
</feature>
<dbReference type="EMBL" id="SJPU01000001">
    <property type="protein sequence ID" value="TWU19339.1"/>
    <property type="molecule type" value="Genomic_DNA"/>
</dbReference>
<protein>
    <submittedName>
        <fullName evidence="3">Uncharacterized protein</fullName>
    </submittedName>
</protein>
<keyword evidence="2" id="KW-0472">Membrane</keyword>
<accession>A0A5C6C993</accession>
<gene>
    <name evidence="3" type="ORF">Poly21_15110</name>
</gene>
<feature type="transmembrane region" description="Helical" evidence="2">
    <location>
        <begin position="12"/>
        <end position="30"/>
    </location>
</feature>
<proteinExistence type="predicted"/>
<feature type="compositionally biased region" description="Low complexity" evidence="1">
    <location>
        <begin position="300"/>
        <end position="310"/>
    </location>
</feature>
<feature type="transmembrane region" description="Helical" evidence="2">
    <location>
        <begin position="116"/>
        <end position="136"/>
    </location>
</feature>
<organism evidence="3 4">
    <name type="scientific">Allorhodopirellula heiligendammensis</name>
    <dbReference type="NCBI Taxonomy" id="2714739"/>
    <lineage>
        <taxon>Bacteria</taxon>
        <taxon>Pseudomonadati</taxon>
        <taxon>Planctomycetota</taxon>
        <taxon>Planctomycetia</taxon>
        <taxon>Pirellulales</taxon>
        <taxon>Pirellulaceae</taxon>
        <taxon>Allorhodopirellula</taxon>
    </lineage>
</organism>
<keyword evidence="4" id="KW-1185">Reference proteome</keyword>
<dbReference type="AlphaFoldDB" id="A0A5C6C993"/>
<evidence type="ECO:0000313" key="4">
    <source>
        <dbReference type="Proteomes" id="UP000319908"/>
    </source>
</evidence>
<sequence>MNRNNVHERIPWLAWPSVLSLDAVLVAVVWQQLLLQGFCDRGSTWPEAGSLGATVWLIYVADRLLDAVRLDVSAPHTLRHGFYLRHRRVFIVLWIAVLTLNAFVVVHYLPHELLRGGVLLATAVLIYGAGVHFSPLRSPVLPAERRHDVTGRLIPKEVRVGMLFSLGVTLSVWTELISGGTSGVGLVPLTVTTGVLAVLFAGNCMLVAQFEREMDEAQSFPSIATESCSPTRKGRSRWVSATILSMMLLPLVLLVMPMPALVLLAAAMSAAGLCVAATIRSPAQPNLDARQRARSQRACGQRARGQGAHSQRARGQRGARGQRACFDVRGAWVDAAVWAPPLTVVWLGLL</sequence>
<keyword evidence="2" id="KW-0812">Transmembrane</keyword>
<feature type="transmembrane region" description="Helical" evidence="2">
    <location>
        <begin position="238"/>
        <end position="256"/>
    </location>
</feature>
<dbReference type="Proteomes" id="UP000319908">
    <property type="component" value="Unassembled WGS sequence"/>
</dbReference>
<feature type="region of interest" description="Disordered" evidence="1">
    <location>
        <begin position="286"/>
        <end position="318"/>
    </location>
</feature>
<evidence type="ECO:0000256" key="1">
    <source>
        <dbReference type="SAM" id="MobiDB-lite"/>
    </source>
</evidence>
<name>A0A5C6C993_9BACT</name>
<comment type="caution">
    <text evidence="3">The sequence shown here is derived from an EMBL/GenBank/DDBJ whole genome shotgun (WGS) entry which is preliminary data.</text>
</comment>
<reference evidence="3 4" key="1">
    <citation type="journal article" date="2020" name="Antonie Van Leeuwenhoek">
        <title>Rhodopirellula heiligendammensis sp. nov., Rhodopirellula pilleata sp. nov., and Rhodopirellula solitaria sp. nov. isolated from natural or artificial marine surfaces in Northern Germany and California, USA, and emended description of the genus Rhodopirellula.</title>
        <authorList>
            <person name="Kallscheuer N."/>
            <person name="Wiegand S."/>
            <person name="Jogler M."/>
            <person name="Boedeker C."/>
            <person name="Peeters S.H."/>
            <person name="Rast P."/>
            <person name="Heuer A."/>
            <person name="Jetten M.S.M."/>
            <person name="Rohde M."/>
            <person name="Jogler C."/>
        </authorList>
    </citation>
    <scope>NUCLEOTIDE SEQUENCE [LARGE SCALE GENOMIC DNA]</scope>
    <source>
        <strain evidence="3 4">Poly21</strain>
    </source>
</reference>
<evidence type="ECO:0000256" key="2">
    <source>
        <dbReference type="SAM" id="Phobius"/>
    </source>
</evidence>
<feature type="transmembrane region" description="Helical" evidence="2">
    <location>
        <begin position="50"/>
        <end position="68"/>
    </location>
</feature>
<feature type="transmembrane region" description="Helical" evidence="2">
    <location>
        <begin position="186"/>
        <end position="208"/>
    </location>
</feature>
<keyword evidence="2" id="KW-1133">Transmembrane helix</keyword>
<dbReference type="OrthoDB" id="272587at2"/>
<dbReference type="RefSeq" id="WP_146406179.1">
    <property type="nucleotide sequence ID" value="NZ_SJPU01000001.1"/>
</dbReference>
<feature type="transmembrane region" description="Helical" evidence="2">
    <location>
        <begin position="157"/>
        <end position="174"/>
    </location>
</feature>